<feature type="region of interest" description="Disordered" evidence="1">
    <location>
        <begin position="125"/>
        <end position="230"/>
    </location>
</feature>
<proteinExistence type="predicted"/>
<feature type="region of interest" description="Disordered" evidence="1">
    <location>
        <begin position="705"/>
        <end position="729"/>
    </location>
</feature>
<keyword evidence="5" id="KW-1185">Reference proteome</keyword>
<keyword evidence="2" id="KW-0732">Signal</keyword>
<evidence type="ECO:0000259" key="3">
    <source>
        <dbReference type="PROSITE" id="PS51184"/>
    </source>
</evidence>
<reference evidence="4 5" key="1">
    <citation type="journal article" date="2024" name="J Genomics">
        <title>Draft genome sequencing and assembly of Favolaschia claudopus CIRM-BRFM 2984 isolated from oak limbs.</title>
        <authorList>
            <person name="Navarro D."/>
            <person name="Drula E."/>
            <person name="Chaduli D."/>
            <person name="Cazenave R."/>
            <person name="Ahrendt S."/>
            <person name="Wang J."/>
            <person name="Lipzen A."/>
            <person name="Daum C."/>
            <person name="Barry K."/>
            <person name="Grigoriev I.V."/>
            <person name="Favel A."/>
            <person name="Rosso M.N."/>
            <person name="Martin F."/>
        </authorList>
    </citation>
    <scope>NUCLEOTIDE SEQUENCE [LARGE SCALE GENOMIC DNA]</scope>
    <source>
        <strain evidence="4 5">CIRM-BRFM 2984</strain>
    </source>
</reference>
<organism evidence="4 5">
    <name type="scientific">Favolaschia claudopus</name>
    <dbReference type="NCBI Taxonomy" id="2862362"/>
    <lineage>
        <taxon>Eukaryota</taxon>
        <taxon>Fungi</taxon>
        <taxon>Dikarya</taxon>
        <taxon>Basidiomycota</taxon>
        <taxon>Agaricomycotina</taxon>
        <taxon>Agaricomycetes</taxon>
        <taxon>Agaricomycetidae</taxon>
        <taxon>Agaricales</taxon>
        <taxon>Marasmiineae</taxon>
        <taxon>Mycenaceae</taxon>
        <taxon>Favolaschia</taxon>
    </lineage>
</organism>
<dbReference type="Gene3D" id="2.60.120.650">
    <property type="entry name" value="Cupin"/>
    <property type="match status" value="1"/>
</dbReference>
<evidence type="ECO:0000313" key="4">
    <source>
        <dbReference type="EMBL" id="KAK6987622.1"/>
    </source>
</evidence>
<gene>
    <name evidence="4" type="ORF">R3P38DRAFT_2805801</name>
</gene>
<feature type="compositionally biased region" description="Basic and acidic residues" evidence="1">
    <location>
        <begin position="760"/>
        <end position="769"/>
    </location>
</feature>
<name>A0AAV9ZMI7_9AGAR</name>
<feature type="compositionally biased region" description="Basic and acidic residues" evidence="1">
    <location>
        <begin position="125"/>
        <end position="195"/>
    </location>
</feature>
<dbReference type="InterPro" id="IPR003347">
    <property type="entry name" value="JmjC_dom"/>
</dbReference>
<dbReference type="SUPFAM" id="SSF51197">
    <property type="entry name" value="Clavaminate synthase-like"/>
    <property type="match status" value="1"/>
</dbReference>
<evidence type="ECO:0000256" key="1">
    <source>
        <dbReference type="SAM" id="MobiDB-lite"/>
    </source>
</evidence>
<feature type="signal peptide" evidence="2">
    <location>
        <begin position="1"/>
        <end position="16"/>
    </location>
</feature>
<accession>A0AAV9ZMI7</accession>
<comment type="caution">
    <text evidence="4">The sequence shown here is derived from an EMBL/GenBank/DDBJ whole genome shotgun (WGS) entry which is preliminary data.</text>
</comment>
<feature type="domain" description="JmjC" evidence="3">
    <location>
        <begin position="363"/>
        <end position="535"/>
    </location>
</feature>
<evidence type="ECO:0000313" key="5">
    <source>
        <dbReference type="Proteomes" id="UP001362999"/>
    </source>
</evidence>
<protein>
    <recommendedName>
        <fullName evidence="3">JmjC domain-containing protein</fullName>
    </recommendedName>
</protein>
<dbReference type="PROSITE" id="PS51184">
    <property type="entry name" value="JMJC"/>
    <property type="match status" value="1"/>
</dbReference>
<dbReference type="Proteomes" id="UP001362999">
    <property type="component" value="Unassembled WGS sequence"/>
</dbReference>
<dbReference type="AlphaFoldDB" id="A0AAV9ZMI7"/>
<evidence type="ECO:0000256" key="2">
    <source>
        <dbReference type="SAM" id="SignalP"/>
    </source>
</evidence>
<dbReference type="EMBL" id="JAWWNJ010000131">
    <property type="protein sequence ID" value="KAK6987622.1"/>
    <property type="molecule type" value="Genomic_DNA"/>
</dbReference>
<feature type="chain" id="PRO_5043945422" description="JmjC domain-containing protein" evidence="2">
    <location>
        <begin position="17"/>
        <end position="775"/>
    </location>
</feature>
<feature type="region of interest" description="Disordered" evidence="1">
    <location>
        <begin position="751"/>
        <end position="775"/>
    </location>
</feature>
<feature type="compositionally biased region" description="Acidic residues" evidence="1">
    <location>
        <begin position="705"/>
        <end position="717"/>
    </location>
</feature>
<sequence length="775" mass="87559">MLRAFLPLLQWLPVYLLSIFCPAKTMPAGRITLVLSVYDYWSASGNMQRVDLEHPLGKVERVCWIALLRLAARVISAEEAMDNIFDSAVVQSVLNNEPSEPQLQVLSKIWIQMMTTRWKWPDESNLNEREEKEKADKEEAERQLAENERLEKEKAEKEQKDKEEREKKEAEKKRRAEEKRADNLEAPPTERRMTRSQDPATAAKAKVVQDQVSSPPARAPRSRGSAAVGVSKPSVRVPKNAYIHVIDDVVSDEREQVSLDSLEPLDFAESRPMHPEPMHITIYAPGSAPGQSVERTFEYRMFKKFTALAIPIPSFKRPSPRAFCSYPRRKITRNCRAALSSKSIDVVCVLIVDVTGDDEAPPPFDWDTMQAFRNPEMPCHIQDMGVAKDSGDAYLRAGHLPTVAHPWGDLRWGLCATALARTGTHQDIAATEMTVLVGEKMIILGVPRVERFESSEYRADLGSRFSFLNWEAVQEDAQTDIYRWEAFCLRPNMAFYMRPGTPHFVISLEDTIAYGSHTINAAQIQAAVFSVLHNFVTEGFHANAEHRVLQWLLVRMSVFWSEADTAGPLDAALLSDSLPRATDRVLPRHELGPRDVRSGALRCVQRDTHKFVNDRTPGKHPKRGTSVVNMACCLVRYRTEWIERQRANGGSVTAGFTVTAFKQQLHRAMAAYEHCSGGRLGGLSDFSPQNISLKEGRLAELFDGEMESSEGTDDSAPMEEGSGESSHTHFMPWDLYSRPFACHMRTMVRAVMQPSNSSKRLGDDVDEPRRKRRRV</sequence>